<dbReference type="InterPro" id="IPR000524">
    <property type="entry name" value="Tscrpt_reg_HTH_GntR"/>
</dbReference>
<reference evidence="5 6" key="1">
    <citation type="submission" date="2019-06" db="EMBL/GenBank/DDBJ databases">
        <title>Sequencing the genomes of 1000 actinobacteria strains.</title>
        <authorList>
            <person name="Klenk H.-P."/>
        </authorList>
    </citation>
    <scope>NUCLEOTIDE SEQUENCE [LARGE SCALE GENOMIC DNA]</scope>
    <source>
        <strain evidence="5 6">DSM 20169</strain>
    </source>
</reference>
<dbReference type="GO" id="GO:0003677">
    <property type="term" value="F:DNA binding"/>
    <property type="evidence" value="ECO:0007669"/>
    <property type="project" value="UniProtKB-KW"/>
</dbReference>
<sequence>MSADRATGDGAALAEHVYRGLLRTIIDGELTPGAWLKERDLSERFEVSRVPVRQALQRLAGEGFVVMSRNRGASVTRITRPDVEELFDARLCIEPYATRHAANRVHAGIASAERLEQLLERALAPGETSEAGVSNLAFHLEIVRLSGNRILERSLSPMLGRMEWIFTLTHATREQEHAIEHRQLLEAILAGRGEVAAAQAYAHIDQAREPILDALAEALDW</sequence>
<proteinExistence type="predicted"/>
<dbReference type="InterPro" id="IPR011711">
    <property type="entry name" value="GntR_C"/>
</dbReference>
<evidence type="ECO:0000259" key="4">
    <source>
        <dbReference type="PROSITE" id="PS50949"/>
    </source>
</evidence>
<dbReference type="SMART" id="SM00345">
    <property type="entry name" value="HTH_GNTR"/>
    <property type="match status" value="1"/>
</dbReference>
<dbReference type="InterPro" id="IPR036388">
    <property type="entry name" value="WH-like_DNA-bd_sf"/>
</dbReference>
<evidence type="ECO:0000256" key="3">
    <source>
        <dbReference type="ARBA" id="ARBA00023163"/>
    </source>
</evidence>
<dbReference type="OrthoDB" id="9816161at2"/>
<dbReference type="SUPFAM" id="SSF48008">
    <property type="entry name" value="GntR ligand-binding domain-like"/>
    <property type="match status" value="1"/>
</dbReference>
<keyword evidence="3" id="KW-0804">Transcription</keyword>
<dbReference type="GO" id="GO:0003700">
    <property type="term" value="F:DNA-binding transcription factor activity"/>
    <property type="evidence" value="ECO:0007669"/>
    <property type="project" value="InterPro"/>
</dbReference>
<dbReference type="Gene3D" id="1.20.120.530">
    <property type="entry name" value="GntR ligand-binding domain-like"/>
    <property type="match status" value="1"/>
</dbReference>
<dbReference type="SMART" id="SM00895">
    <property type="entry name" value="FCD"/>
    <property type="match status" value="1"/>
</dbReference>
<dbReference type="InterPro" id="IPR036390">
    <property type="entry name" value="WH_DNA-bd_sf"/>
</dbReference>
<evidence type="ECO:0000256" key="2">
    <source>
        <dbReference type="ARBA" id="ARBA00023125"/>
    </source>
</evidence>
<protein>
    <submittedName>
        <fullName evidence="5">GntR family transcriptional regulator</fullName>
    </submittedName>
</protein>
<dbReference type="PROSITE" id="PS50949">
    <property type="entry name" value="HTH_GNTR"/>
    <property type="match status" value="1"/>
</dbReference>
<evidence type="ECO:0000256" key="1">
    <source>
        <dbReference type="ARBA" id="ARBA00023015"/>
    </source>
</evidence>
<dbReference type="CDD" id="cd07377">
    <property type="entry name" value="WHTH_GntR"/>
    <property type="match status" value="1"/>
</dbReference>
<keyword evidence="2" id="KW-0238">DNA-binding</keyword>
<dbReference type="EMBL" id="VFOX01000001">
    <property type="protein sequence ID" value="TQL86451.1"/>
    <property type="molecule type" value="Genomic_DNA"/>
</dbReference>
<dbReference type="PANTHER" id="PTHR43537:SF24">
    <property type="entry name" value="GLUCONATE OPERON TRANSCRIPTIONAL REPRESSOR"/>
    <property type="match status" value="1"/>
</dbReference>
<accession>A0A543BNP6</accession>
<dbReference type="Pfam" id="PF07729">
    <property type="entry name" value="FCD"/>
    <property type="match status" value="1"/>
</dbReference>
<dbReference type="Pfam" id="PF00392">
    <property type="entry name" value="GntR"/>
    <property type="match status" value="1"/>
</dbReference>
<feature type="domain" description="HTH gntR-type" evidence="4">
    <location>
        <begin position="11"/>
        <end position="78"/>
    </location>
</feature>
<dbReference type="InterPro" id="IPR008920">
    <property type="entry name" value="TF_FadR/GntR_C"/>
</dbReference>
<keyword evidence="6" id="KW-1185">Reference proteome</keyword>
<dbReference type="RefSeq" id="WP_141872303.1">
    <property type="nucleotide sequence ID" value="NZ_VFOX01000001.1"/>
</dbReference>
<name>A0A543BNP6_9MICO</name>
<gene>
    <name evidence="5" type="ORF">FB560_2111</name>
</gene>
<evidence type="ECO:0000313" key="5">
    <source>
        <dbReference type="EMBL" id="TQL86451.1"/>
    </source>
</evidence>
<evidence type="ECO:0000313" key="6">
    <source>
        <dbReference type="Proteomes" id="UP000317209"/>
    </source>
</evidence>
<dbReference type="Gene3D" id="1.10.10.10">
    <property type="entry name" value="Winged helix-like DNA-binding domain superfamily/Winged helix DNA-binding domain"/>
    <property type="match status" value="1"/>
</dbReference>
<dbReference type="Proteomes" id="UP000317209">
    <property type="component" value="Unassembled WGS sequence"/>
</dbReference>
<dbReference type="PANTHER" id="PTHR43537">
    <property type="entry name" value="TRANSCRIPTIONAL REGULATOR, GNTR FAMILY"/>
    <property type="match status" value="1"/>
</dbReference>
<dbReference type="SUPFAM" id="SSF46785">
    <property type="entry name" value="Winged helix' DNA-binding domain"/>
    <property type="match status" value="1"/>
</dbReference>
<keyword evidence="1" id="KW-0805">Transcription regulation</keyword>
<organism evidence="5 6">
    <name type="scientific">Microbacterium saperdae</name>
    <dbReference type="NCBI Taxonomy" id="69368"/>
    <lineage>
        <taxon>Bacteria</taxon>
        <taxon>Bacillati</taxon>
        <taxon>Actinomycetota</taxon>
        <taxon>Actinomycetes</taxon>
        <taxon>Micrococcales</taxon>
        <taxon>Microbacteriaceae</taxon>
        <taxon>Microbacterium</taxon>
    </lineage>
</organism>
<dbReference type="AlphaFoldDB" id="A0A543BNP6"/>
<dbReference type="PRINTS" id="PR00035">
    <property type="entry name" value="HTHGNTR"/>
</dbReference>
<comment type="caution">
    <text evidence="5">The sequence shown here is derived from an EMBL/GenBank/DDBJ whole genome shotgun (WGS) entry which is preliminary data.</text>
</comment>